<evidence type="ECO:0000313" key="1">
    <source>
        <dbReference type="EMBL" id="GGI58399.1"/>
    </source>
</evidence>
<dbReference type="Pfam" id="PF07949">
    <property type="entry name" value="YbbR"/>
    <property type="match status" value="1"/>
</dbReference>
<proteinExistence type="predicted"/>
<dbReference type="PANTHER" id="PTHR37804:SF1">
    <property type="entry name" value="CDAA REGULATORY PROTEIN CDAR"/>
    <property type="match status" value="1"/>
</dbReference>
<dbReference type="InterPro" id="IPR012505">
    <property type="entry name" value="YbbR"/>
</dbReference>
<protein>
    <recommendedName>
        <fullName evidence="3">YbbR-like protein</fullName>
    </recommendedName>
</protein>
<evidence type="ECO:0008006" key="3">
    <source>
        <dbReference type="Google" id="ProtNLM"/>
    </source>
</evidence>
<dbReference type="Proteomes" id="UP000624701">
    <property type="component" value="Unassembled WGS sequence"/>
</dbReference>
<sequence length="322" mass="36808">MKKLISKKTFSTLKKRNIKLFGFFLVAAFLFLMLTKFSESYTQVVYLNLKLTNLEDEIVILNDSSNIAEVTVKAKGFNLLKYLFSSTVSLDIDAQTEVFKKDKSLFWDVSNNRYRLIQEFGNTADILSVKPDTVEFHYDVLSSKNVPLILDNDITYAEGYDVVGQLELSQDSVKVIGSKQVIDSIKEIVTEPIVLADINKDIDASIALLNNNGNKISLVPDKIKINGVVKRFTEGKLNIPVKLVNVPLGKKINYFPKNVDVVYYVDLDNYNIVKPQNFEVICDFKEFKDESKRYLDLKLTKTPLFVKRARTLQNRIEFIISD</sequence>
<dbReference type="InterPro" id="IPR053154">
    <property type="entry name" value="c-di-AMP_regulator"/>
</dbReference>
<dbReference type="Gene3D" id="2.170.120.40">
    <property type="entry name" value="YbbR-like domain"/>
    <property type="match status" value="1"/>
</dbReference>
<dbReference type="EMBL" id="BMDQ01000005">
    <property type="protein sequence ID" value="GGI58399.1"/>
    <property type="molecule type" value="Genomic_DNA"/>
</dbReference>
<reference evidence="2" key="1">
    <citation type="journal article" date="2019" name="Int. J. Syst. Evol. Microbiol.">
        <title>The Global Catalogue of Microorganisms (GCM) 10K type strain sequencing project: providing services to taxonomists for standard genome sequencing and annotation.</title>
        <authorList>
            <consortium name="The Broad Institute Genomics Platform"/>
            <consortium name="The Broad Institute Genome Sequencing Center for Infectious Disease"/>
            <person name="Wu L."/>
            <person name="Ma J."/>
        </authorList>
    </citation>
    <scope>NUCLEOTIDE SEQUENCE [LARGE SCALE GENOMIC DNA]</scope>
    <source>
        <strain evidence="2">CCM 8681</strain>
    </source>
</reference>
<keyword evidence="2" id="KW-1185">Reference proteome</keyword>
<evidence type="ECO:0000313" key="2">
    <source>
        <dbReference type="Proteomes" id="UP000624701"/>
    </source>
</evidence>
<dbReference type="PANTHER" id="PTHR37804">
    <property type="entry name" value="CDAA REGULATORY PROTEIN CDAR"/>
    <property type="match status" value="1"/>
</dbReference>
<gene>
    <name evidence="1" type="ORF">GCM10011444_27080</name>
</gene>
<dbReference type="RefSeq" id="WP_188375305.1">
    <property type="nucleotide sequence ID" value="NZ_BMDQ01000005.1"/>
</dbReference>
<name>A0ABQ2C0Y8_9FLAO</name>
<accession>A0ABQ2C0Y8</accession>
<organism evidence="1 2">
    <name type="scientific">Winogradskyella haliclonae</name>
    <dbReference type="NCBI Taxonomy" id="2048558"/>
    <lineage>
        <taxon>Bacteria</taxon>
        <taxon>Pseudomonadati</taxon>
        <taxon>Bacteroidota</taxon>
        <taxon>Flavobacteriia</taxon>
        <taxon>Flavobacteriales</taxon>
        <taxon>Flavobacteriaceae</taxon>
        <taxon>Winogradskyella</taxon>
    </lineage>
</organism>
<comment type="caution">
    <text evidence="1">The sequence shown here is derived from an EMBL/GenBank/DDBJ whole genome shotgun (WGS) entry which is preliminary data.</text>
</comment>